<proteinExistence type="predicted"/>
<organism evidence="2">
    <name type="scientific">Sesamum radiatum</name>
    <name type="common">Black benniseed</name>
    <dbReference type="NCBI Taxonomy" id="300843"/>
    <lineage>
        <taxon>Eukaryota</taxon>
        <taxon>Viridiplantae</taxon>
        <taxon>Streptophyta</taxon>
        <taxon>Embryophyta</taxon>
        <taxon>Tracheophyta</taxon>
        <taxon>Spermatophyta</taxon>
        <taxon>Magnoliopsida</taxon>
        <taxon>eudicotyledons</taxon>
        <taxon>Gunneridae</taxon>
        <taxon>Pentapetalae</taxon>
        <taxon>asterids</taxon>
        <taxon>lamiids</taxon>
        <taxon>Lamiales</taxon>
        <taxon>Pedaliaceae</taxon>
        <taxon>Sesamum</taxon>
    </lineage>
</organism>
<dbReference type="Gene3D" id="3.30.70.270">
    <property type="match status" value="1"/>
</dbReference>
<name>A0AAW2LGP7_SESRA</name>
<sequence length="153" mass="17788">MCIDVTDLNNACPKDPYPLLMIDRLVDSMDGCALLIIMDTSQGYYQIFMAEEGQEKTYSITEKGVYYYRIMLFGLKNGGATYQRLINKIFETLIGKMMEVYVDEIVVKSTRKTDHLIHLIECFDVVREYGMKLNPTKCMFRVKWGKFLGYLIT</sequence>
<feature type="domain" description="Reverse transcriptase" evidence="1">
    <location>
        <begin position="1"/>
        <end position="152"/>
    </location>
</feature>
<comment type="caution">
    <text evidence="2">The sequence shown here is derived from an EMBL/GenBank/DDBJ whole genome shotgun (WGS) entry which is preliminary data.</text>
</comment>
<evidence type="ECO:0000259" key="1">
    <source>
        <dbReference type="PROSITE" id="PS50878"/>
    </source>
</evidence>
<dbReference type="InterPro" id="IPR053134">
    <property type="entry name" value="RNA-dir_DNA_polymerase"/>
</dbReference>
<gene>
    <name evidence="2" type="ORF">Sradi_5568300</name>
</gene>
<dbReference type="PANTHER" id="PTHR24559">
    <property type="entry name" value="TRANSPOSON TY3-I GAG-POL POLYPROTEIN"/>
    <property type="match status" value="1"/>
</dbReference>
<dbReference type="InterPro" id="IPR043128">
    <property type="entry name" value="Rev_trsase/Diguanyl_cyclase"/>
</dbReference>
<dbReference type="AlphaFoldDB" id="A0AAW2LGP7"/>
<dbReference type="Gene3D" id="3.10.10.10">
    <property type="entry name" value="HIV Type 1 Reverse Transcriptase, subunit A, domain 1"/>
    <property type="match status" value="1"/>
</dbReference>
<dbReference type="Pfam" id="PF00078">
    <property type="entry name" value="RVT_1"/>
    <property type="match status" value="1"/>
</dbReference>
<reference evidence="2" key="2">
    <citation type="journal article" date="2024" name="Plant">
        <title>Genomic evolution and insights into agronomic trait innovations of Sesamum species.</title>
        <authorList>
            <person name="Miao H."/>
            <person name="Wang L."/>
            <person name="Qu L."/>
            <person name="Liu H."/>
            <person name="Sun Y."/>
            <person name="Le M."/>
            <person name="Wang Q."/>
            <person name="Wei S."/>
            <person name="Zheng Y."/>
            <person name="Lin W."/>
            <person name="Duan Y."/>
            <person name="Cao H."/>
            <person name="Xiong S."/>
            <person name="Wang X."/>
            <person name="Wei L."/>
            <person name="Li C."/>
            <person name="Ma Q."/>
            <person name="Ju M."/>
            <person name="Zhao R."/>
            <person name="Li G."/>
            <person name="Mu C."/>
            <person name="Tian Q."/>
            <person name="Mei H."/>
            <person name="Zhang T."/>
            <person name="Gao T."/>
            <person name="Zhang H."/>
        </authorList>
    </citation>
    <scope>NUCLEOTIDE SEQUENCE</scope>
    <source>
        <strain evidence="2">G02</strain>
    </source>
</reference>
<dbReference type="InterPro" id="IPR043502">
    <property type="entry name" value="DNA/RNA_pol_sf"/>
</dbReference>
<dbReference type="SUPFAM" id="SSF56672">
    <property type="entry name" value="DNA/RNA polymerases"/>
    <property type="match status" value="1"/>
</dbReference>
<dbReference type="CDD" id="cd01647">
    <property type="entry name" value="RT_LTR"/>
    <property type="match status" value="1"/>
</dbReference>
<protein>
    <recommendedName>
        <fullName evidence="1">Reverse transcriptase domain-containing protein</fullName>
    </recommendedName>
</protein>
<reference evidence="2" key="1">
    <citation type="submission" date="2020-06" db="EMBL/GenBank/DDBJ databases">
        <authorList>
            <person name="Li T."/>
            <person name="Hu X."/>
            <person name="Zhang T."/>
            <person name="Song X."/>
            <person name="Zhang H."/>
            <person name="Dai N."/>
            <person name="Sheng W."/>
            <person name="Hou X."/>
            <person name="Wei L."/>
        </authorList>
    </citation>
    <scope>NUCLEOTIDE SEQUENCE</scope>
    <source>
        <strain evidence="2">G02</strain>
        <tissue evidence="2">Leaf</tissue>
    </source>
</reference>
<dbReference type="InterPro" id="IPR000477">
    <property type="entry name" value="RT_dom"/>
</dbReference>
<evidence type="ECO:0000313" key="2">
    <source>
        <dbReference type="EMBL" id="KAL0316901.1"/>
    </source>
</evidence>
<dbReference type="PANTHER" id="PTHR24559:SF431">
    <property type="entry name" value="RNA-DIRECTED DNA POLYMERASE HOMOLOG"/>
    <property type="match status" value="1"/>
</dbReference>
<dbReference type="PROSITE" id="PS50878">
    <property type="entry name" value="RT_POL"/>
    <property type="match status" value="1"/>
</dbReference>
<accession>A0AAW2LGP7</accession>
<dbReference type="EMBL" id="JACGWJ010000025">
    <property type="protein sequence ID" value="KAL0316901.1"/>
    <property type="molecule type" value="Genomic_DNA"/>
</dbReference>